<dbReference type="Proteomes" id="UP001732720">
    <property type="component" value="Chromosome 1"/>
</dbReference>
<gene>
    <name evidence="2" type="primary">Gdpd4</name>
</gene>
<accession>A0AC58MG66</accession>
<organism evidence="1 2">
    <name type="scientific">Castor canadensis</name>
    <name type="common">American beaver</name>
    <dbReference type="NCBI Taxonomy" id="51338"/>
    <lineage>
        <taxon>Eukaryota</taxon>
        <taxon>Metazoa</taxon>
        <taxon>Chordata</taxon>
        <taxon>Craniata</taxon>
        <taxon>Vertebrata</taxon>
        <taxon>Euteleostomi</taxon>
        <taxon>Mammalia</taxon>
        <taxon>Eutheria</taxon>
        <taxon>Euarchontoglires</taxon>
        <taxon>Glires</taxon>
        <taxon>Rodentia</taxon>
        <taxon>Castorimorpha</taxon>
        <taxon>Castoridae</taxon>
        <taxon>Castor</taxon>
    </lineage>
</organism>
<sequence>MYMYLDKEPAKMESFGRFIKSGLVPVLDADATTDFCRILRIEIHFFRVAYLGTRRWFFWSIFLLSFIGTMTLYTLLLLIVGILLLWERIELYLHTCHKVLIMLVIPICIFFMVVICKFWRDKWLIAGLSLKIFSPYVHLCSITVMTIISWPLAFCVAHLEAEVRIRRFKLTCYEKDILEEQNTIKRLKALQLAAGLPFLLILLCLYLMPLGIYSPCIQKKEDLGPKPVFFGHRGAPMLAPENTMMSFEKAVEHKAYGLETDVYLSYDHVPFLMHDYDLSRTTNIREVMPNATFSYPAFFSWTFLKTLNAGKWFVQPESKPYFNMKPLSEVDKKRASNQSIPQLIDLLKLAKKEKKFVIFDLFGPPPKHPLRNTYVRQVVRVILDSKIEQHLIFWLPSFDRDYVRRMAPGFQHVGRLFSIERLTKENISIINVDYKRLFYNGLRDYKAANITVNLYIVNEPWLFSLAWCSRINSVTTDNIPLLSQLTYPYFFMTPGYYMVIWLLMDFVSAVFIAAVFCFHWWKEIKKEKLLETCSTSSDNQNINLPNEKGENQEAVHLSRKPPDRIVERPWTVAALHTASPRSSKQQPGSPHFAQAPKSFHPKMKPEPIMNTVNLVEPIQVFEHTQAPTLEATSKDAPQTTSPILKADESAVPFVESPHPEAHQKTSMSQSSRETYETYVTAYSTMSDSYEMKSPKKD</sequence>
<evidence type="ECO:0000313" key="2">
    <source>
        <dbReference type="RefSeq" id="XP_073928408.1"/>
    </source>
</evidence>
<keyword evidence="1" id="KW-1185">Reference proteome</keyword>
<evidence type="ECO:0000313" key="1">
    <source>
        <dbReference type="Proteomes" id="UP001732720"/>
    </source>
</evidence>
<name>A0AC58MG66_CASCN</name>
<reference evidence="2" key="1">
    <citation type="submission" date="2025-08" db="UniProtKB">
        <authorList>
            <consortium name="RefSeq"/>
        </authorList>
    </citation>
    <scope>IDENTIFICATION</scope>
</reference>
<proteinExistence type="predicted"/>
<dbReference type="RefSeq" id="XP_073928408.1">
    <property type="nucleotide sequence ID" value="XM_074072307.1"/>
</dbReference>
<protein>
    <submittedName>
        <fullName evidence="2">Glycerophosphodiester phosphodiesterase domain-containing protein 4</fullName>
    </submittedName>
</protein>